<evidence type="ECO:0000256" key="1">
    <source>
        <dbReference type="ARBA" id="ARBA00004442"/>
    </source>
</evidence>
<keyword evidence="4" id="KW-1134">Transmembrane beta strand</keyword>
<dbReference type="Proteomes" id="UP001610063">
    <property type="component" value="Unassembled WGS sequence"/>
</dbReference>
<evidence type="ECO:0000313" key="9">
    <source>
        <dbReference type="EMBL" id="MFH6983389.1"/>
    </source>
</evidence>
<feature type="coiled-coil region" evidence="8">
    <location>
        <begin position="360"/>
        <end position="390"/>
    </location>
</feature>
<protein>
    <submittedName>
        <fullName evidence="9">TolC family protein</fullName>
    </submittedName>
</protein>
<evidence type="ECO:0000256" key="2">
    <source>
        <dbReference type="ARBA" id="ARBA00007613"/>
    </source>
</evidence>
<reference evidence="9 10" key="1">
    <citation type="journal article" date="2013" name="Int. J. Syst. Evol. Microbiol.">
        <title>Marinoscillum luteum sp. nov., isolated from marine sediment.</title>
        <authorList>
            <person name="Cha I.T."/>
            <person name="Park S.J."/>
            <person name="Kim S.J."/>
            <person name="Kim J.G."/>
            <person name="Jung M.Y."/>
            <person name="Shin K.S."/>
            <person name="Kwon K.K."/>
            <person name="Yang S.H."/>
            <person name="Seo Y.S."/>
            <person name="Rhee S.K."/>
        </authorList>
    </citation>
    <scope>NUCLEOTIDE SEQUENCE [LARGE SCALE GENOMIC DNA]</scope>
    <source>
        <strain evidence="9 10">KCTC 23939</strain>
    </source>
</reference>
<evidence type="ECO:0000256" key="8">
    <source>
        <dbReference type="SAM" id="Coils"/>
    </source>
</evidence>
<evidence type="ECO:0000256" key="6">
    <source>
        <dbReference type="ARBA" id="ARBA00023136"/>
    </source>
</evidence>
<evidence type="ECO:0000256" key="4">
    <source>
        <dbReference type="ARBA" id="ARBA00022452"/>
    </source>
</evidence>
<accession>A0ABW7NAA1</accession>
<proteinExistence type="inferred from homology"/>
<dbReference type="InterPro" id="IPR003423">
    <property type="entry name" value="OMP_efflux"/>
</dbReference>
<keyword evidence="3" id="KW-0813">Transport</keyword>
<evidence type="ECO:0000256" key="7">
    <source>
        <dbReference type="ARBA" id="ARBA00023237"/>
    </source>
</evidence>
<name>A0ABW7NAA1_9BACT</name>
<dbReference type="PANTHER" id="PTHR30026">
    <property type="entry name" value="OUTER MEMBRANE PROTEIN TOLC"/>
    <property type="match status" value="1"/>
</dbReference>
<evidence type="ECO:0000313" key="10">
    <source>
        <dbReference type="Proteomes" id="UP001610063"/>
    </source>
</evidence>
<keyword evidence="5" id="KW-0812">Transmembrane</keyword>
<keyword evidence="10" id="KW-1185">Reference proteome</keyword>
<dbReference type="InterPro" id="IPR051906">
    <property type="entry name" value="TolC-like"/>
</dbReference>
<organism evidence="9 10">
    <name type="scientific">Marinoscillum luteum</name>
    <dbReference type="NCBI Taxonomy" id="861051"/>
    <lineage>
        <taxon>Bacteria</taxon>
        <taxon>Pseudomonadati</taxon>
        <taxon>Bacteroidota</taxon>
        <taxon>Cytophagia</taxon>
        <taxon>Cytophagales</taxon>
        <taxon>Reichenbachiellaceae</taxon>
        <taxon>Marinoscillum</taxon>
    </lineage>
</organism>
<dbReference type="Gene3D" id="1.20.1600.10">
    <property type="entry name" value="Outer membrane efflux proteins (OEP)"/>
    <property type="match status" value="1"/>
</dbReference>
<evidence type="ECO:0000256" key="5">
    <source>
        <dbReference type="ARBA" id="ARBA00022692"/>
    </source>
</evidence>
<keyword evidence="8" id="KW-0175">Coiled coil</keyword>
<dbReference type="SUPFAM" id="SSF56954">
    <property type="entry name" value="Outer membrane efflux proteins (OEP)"/>
    <property type="match status" value="1"/>
</dbReference>
<sequence>MSPFTIVLAQDAENSISLSVDEAIQYAHQNHGTVLNASLDEKIATKKIHEITGQGLPQITASFDLKDFIELPTQLVPGEFFGGEPGTFTPVQFGTQYNATAGIEASQLLFNSSYLLGLKAAKSFQELSIKNIERTKVETSVNVSKAYYMVLINENRLELLEANIVRIEGLLRDTKVLEKNGFVEKIDLNRLEVKYNGLVTEREKVKKLMVLSMNLLKFQMGMSIETNLTLTDSIESWDTSTTSPVDQFMYEDRIEFSLLESQRELLNIDLKRNNLAYLPSLVAYGNFSYQAQRNEFDIFDFSAGNKWFKTSLIGVTLGIPIFDGLQKSAIIQQSKLELLKVDNNEEMLKQSIDLELSNALTNLTNAKSSLESQRRNMELAESIVEVARKKYEKGVGSNLEILNSETDLKQAQTDYLNALFDLIMANIDFKKAMGLY</sequence>
<comment type="subcellular location">
    <subcellularLocation>
        <location evidence="1">Cell outer membrane</location>
    </subcellularLocation>
</comment>
<comment type="similarity">
    <text evidence="2">Belongs to the outer membrane factor (OMF) (TC 1.B.17) family.</text>
</comment>
<comment type="caution">
    <text evidence="9">The sequence shown here is derived from an EMBL/GenBank/DDBJ whole genome shotgun (WGS) entry which is preliminary data.</text>
</comment>
<dbReference type="Pfam" id="PF02321">
    <property type="entry name" value="OEP"/>
    <property type="match status" value="1"/>
</dbReference>
<keyword evidence="7" id="KW-0998">Cell outer membrane</keyword>
<keyword evidence="6" id="KW-0472">Membrane</keyword>
<gene>
    <name evidence="9" type="ORF">ACHKAR_08075</name>
</gene>
<dbReference type="PANTHER" id="PTHR30026:SF20">
    <property type="entry name" value="OUTER MEMBRANE PROTEIN TOLC"/>
    <property type="match status" value="1"/>
</dbReference>
<evidence type="ECO:0000256" key="3">
    <source>
        <dbReference type="ARBA" id="ARBA00022448"/>
    </source>
</evidence>
<dbReference type="EMBL" id="JBIPKE010000015">
    <property type="protein sequence ID" value="MFH6983389.1"/>
    <property type="molecule type" value="Genomic_DNA"/>
</dbReference>
<dbReference type="RefSeq" id="WP_395416964.1">
    <property type="nucleotide sequence ID" value="NZ_JBIPKE010000015.1"/>
</dbReference>